<reference evidence="11" key="1">
    <citation type="submission" date="2017-02" db="UniProtKB">
        <authorList>
            <consortium name="WormBaseParasite"/>
        </authorList>
    </citation>
    <scope>IDENTIFICATION</scope>
</reference>
<dbReference type="WBParaSite" id="HNAJ_0000583001-mRNA-1">
    <property type="protein sequence ID" value="HNAJ_0000583001-mRNA-1"/>
    <property type="gene ID" value="HNAJ_0000583001"/>
</dbReference>
<evidence type="ECO:0000259" key="8">
    <source>
        <dbReference type="PROSITE" id="PS50262"/>
    </source>
</evidence>
<evidence type="ECO:0000256" key="4">
    <source>
        <dbReference type="ARBA" id="ARBA00022989"/>
    </source>
</evidence>
<dbReference type="PANTHER" id="PTHR24241">
    <property type="entry name" value="NEUROPEPTIDE RECEPTOR-RELATED G-PROTEIN COUPLED RECEPTOR"/>
    <property type="match status" value="1"/>
</dbReference>
<comment type="subcellular location">
    <subcellularLocation>
        <location evidence="1">Cell membrane</location>
        <topology evidence="1">Multi-pass membrane protein</topology>
    </subcellularLocation>
</comment>
<evidence type="ECO:0000313" key="10">
    <source>
        <dbReference type="Proteomes" id="UP000278807"/>
    </source>
</evidence>
<name>A0A0R3TFI9_RODNA</name>
<dbReference type="EMBL" id="UZAE01005499">
    <property type="protein sequence ID" value="VDO01686.1"/>
    <property type="molecule type" value="Genomic_DNA"/>
</dbReference>
<dbReference type="PROSITE" id="PS50262">
    <property type="entry name" value="G_PROTEIN_RECEP_F1_2"/>
    <property type="match status" value="1"/>
</dbReference>
<evidence type="ECO:0000313" key="9">
    <source>
        <dbReference type="EMBL" id="VDO01686.1"/>
    </source>
</evidence>
<feature type="transmembrane region" description="Helical" evidence="7">
    <location>
        <begin position="56"/>
        <end position="83"/>
    </location>
</feature>
<protein>
    <submittedName>
        <fullName evidence="11">G_PROTEIN_RECEP_F1_2 domain-containing protein</fullName>
    </submittedName>
</protein>
<dbReference type="GO" id="GO:0042277">
    <property type="term" value="F:peptide binding"/>
    <property type="evidence" value="ECO:0007669"/>
    <property type="project" value="TreeGrafter"/>
</dbReference>
<evidence type="ECO:0000256" key="7">
    <source>
        <dbReference type="SAM" id="Phobius"/>
    </source>
</evidence>
<dbReference type="InterPro" id="IPR017452">
    <property type="entry name" value="GPCR_Rhodpsn_7TM"/>
</dbReference>
<keyword evidence="3 7" id="KW-0812">Transmembrane</keyword>
<dbReference type="Gene3D" id="1.20.1070.10">
    <property type="entry name" value="Rhodopsin 7-helix transmembrane proteins"/>
    <property type="match status" value="1"/>
</dbReference>
<keyword evidence="10" id="KW-1185">Reference proteome</keyword>
<evidence type="ECO:0000256" key="5">
    <source>
        <dbReference type="ARBA" id="ARBA00023136"/>
    </source>
</evidence>
<dbReference type="Proteomes" id="UP000278807">
    <property type="component" value="Unassembled WGS sequence"/>
</dbReference>
<dbReference type="STRING" id="102285.A0A0R3TFI9"/>
<evidence type="ECO:0000256" key="1">
    <source>
        <dbReference type="ARBA" id="ARBA00004651"/>
    </source>
</evidence>
<reference evidence="9 10" key="2">
    <citation type="submission" date="2018-11" db="EMBL/GenBank/DDBJ databases">
        <authorList>
            <consortium name="Pathogen Informatics"/>
        </authorList>
    </citation>
    <scope>NUCLEOTIDE SEQUENCE [LARGE SCALE GENOMIC DNA]</scope>
</reference>
<dbReference type="GO" id="GO:0004930">
    <property type="term" value="F:G protein-coupled receptor activity"/>
    <property type="evidence" value="ECO:0007669"/>
    <property type="project" value="InterPro"/>
</dbReference>
<gene>
    <name evidence="9" type="ORF">HNAJ_LOCUS5826</name>
</gene>
<evidence type="ECO:0000256" key="2">
    <source>
        <dbReference type="ARBA" id="ARBA00022475"/>
    </source>
</evidence>
<keyword evidence="2" id="KW-1003">Cell membrane</keyword>
<dbReference type="PANTHER" id="PTHR24241:SF76">
    <property type="entry name" value="NEUROPEPTIDE SIFAMIDE RECEPTOR"/>
    <property type="match status" value="1"/>
</dbReference>
<evidence type="ECO:0000313" key="11">
    <source>
        <dbReference type="WBParaSite" id="HNAJ_0000583001-mRNA-1"/>
    </source>
</evidence>
<dbReference type="InterPro" id="IPR000276">
    <property type="entry name" value="GPCR_Rhodpsn"/>
</dbReference>
<organism evidence="11">
    <name type="scientific">Rodentolepis nana</name>
    <name type="common">Dwarf tapeworm</name>
    <name type="synonym">Hymenolepis nana</name>
    <dbReference type="NCBI Taxonomy" id="102285"/>
    <lineage>
        <taxon>Eukaryota</taxon>
        <taxon>Metazoa</taxon>
        <taxon>Spiralia</taxon>
        <taxon>Lophotrochozoa</taxon>
        <taxon>Platyhelminthes</taxon>
        <taxon>Cestoda</taxon>
        <taxon>Eucestoda</taxon>
        <taxon>Cyclophyllidea</taxon>
        <taxon>Hymenolepididae</taxon>
        <taxon>Rodentolepis</taxon>
    </lineage>
</organism>
<accession>A0A0R3TFI9</accession>
<dbReference type="GO" id="GO:0005886">
    <property type="term" value="C:plasma membrane"/>
    <property type="evidence" value="ECO:0007669"/>
    <property type="project" value="UniProtKB-SubCell"/>
</dbReference>
<dbReference type="OrthoDB" id="5975505at2759"/>
<feature type="transmembrane region" description="Helical" evidence="7">
    <location>
        <begin position="12"/>
        <end position="31"/>
    </location>
</feature>
<dbReference type="GO" id="GO:0032870">
    <property type="term" value="P:cellular response to hormone stimulus"/>
    <property type="evidence" value="ECO:0007669"/>
    <property type="project" value="TreeGrafter"/>
</dbReference>
<feature type="domain" description="G-protein coupled receptors family 1 profile" evidence="8">
    <location>
        <begin position="1"/>
        <end position="157"/>
    </location>
</feature>
<evidence type="ECO:0000256" key="6">
    <source>
        <dbReference type="ARBA" id="ARBA00023170"/>
    </source>
</evidence>
<dbReference type="Pfam" id="PF00001">
    <property type="entry name" value="7tm_1"/>
    <property type="match status" value="1"/>
</dbReference>
<keyword evidence="4 7" id="KW-1133">Transmembrane helix</keyword>
<keyword evidence="5 7" id="KW-0472">Membrane</keyword>
<proteinExistence type="predicted"/>
<dbReference type="SUPFAM" id="SSF81321">
    <property type="entry name" value="Family A G protein-coupled receptor-like"/>
    <property type="match status" value="1"/>
</dbReference>
<keyword evidence="6" id="KW-0675">Receptor</keyword>
<dbReference type="AlphaFoldDB" id="A0A0R3TFI9"/>
<evidence type="ECO:0000256" key="3">
    <source>
        <dbReference type="ARBA" id="ARBA00022692"/>
    </source>
</evidence>
<sequence>MKRLISRSLAKKIVILIWLISAALFIPWAYYFRLSKGPDEQIRCLESWPSVAVDRAFFLGVVTLLVYTAPLLFMAYCYCSIIFRVWKRVRKEKSSSGNSNAATSEERRNIPVSGTLYVNNVEALSEPDRETGSETCCYAEKPRSTNHFTSNSKFLKS</sequence>